<evidence type="ECO:0000256" key="15">
    <source>
        <dbReference type="ARBA" id="ARBA00032803"/>
    </source>
</evidence>
<evidence type="ECO:0000313" key="21">
    <source>
        <dbReference type="Proteomes" id="UP000007754"/>
    </source>
</evidence>
<evidence type="ECO:0000259" key="19">
    <source>
        <dbReference type="PROSITE" id="PS50222"/>
    </source>
</evidence>
<dbReference type="SMART" id="SM00054">
    <property type="entry name" value="EFh"/>
    <property type="match status" value="1"/>
</dbReference>
<evidence type="ECO:0000256" key="1">
    <source>
        <dbReference type="ARBA" id="ARBA00004173"/>
    </source>
</evidence>
<accession>H1A485</accession>
<dbReference type="GO" id="GO:0044548">
    <property type="term" value="F:S100 protein binding"/>
    <property type="evidence" value="ECO:0007669"/>
    <property type="project" value="TreeGrafter"/>
</dbReference>
<evidence type="ECO:0000256" key="17">
    <source>
        <dbReference type="ARBA" id="ARBA00046882"/>
    </source>
</evidence>
<keyword evidence="21" id="KW-1185">Reference proteome</keyword>
<evidence type="ECO:0000256" key="14">
    <source>
        <dbReference type="ARBA" id="ARBA00032463"/>
    </source>
</evidence>
<evidence type="ECO:0000256" key="4">
    <source>
        <dbReference type="ARBA" id="ARBA00007323"/>
    </source>
</evidence>
<dbReference type="Pfam" id="PF00036">
    <property type="entry name" value="EF-hand_1"/>
    <property type="match status" value="1"/>
</dbReference>
<sequence>MVSTVPSPAVAPAGPIGARWRGQWGHSRCPEPPRCPQPGHGSSSLPKASSRAPRWDGETRWAQPSTGNWSDWFSWVKVEQGSRSGRNLFRAVCKAPGMSLAAPASRARPGNVPAGLGVLCPGCRDPRDPPGPPGTPECWGSPWGCCPEGFGGPAVPEGLGVPLSRRVWGSRCPSDPAAMPAVLLALSPPSPGRDRARGYFWAMPVPVTSSCWPGDTPGRSRNPVRRSGDRDTATAAMGSQLEGAMETLINVFHHYSGKEGDKYKLSKKELKELLQSELGCFLETQKDAGAVEKIMQDLDENGDGEVDFQEFVVLVAALTVACNNFFWENA</sequence>
<dbReference type="HOGENOM" id="CLU_138624_2_1_1"/>
<comment type="subcellular location">
    <subcellularLocation>
        <location evidence="3">Cytoplasm</location>
    </subcellularLocation>
    <subcellularLocation>
        <location evidence="1">Mitochondrion</location>
    </subcellularLocation>
    <subcellularLocation>
        <location evidence="2">Sarcoplasmic reticulum</location>
    </subcellularLocation>
</comment>
<dbReference type="GO" id="GO:0005739">
    <property type="term" value="C:mitochondrion"/>
    <property type="evidence" value="ECO:0007669"/>
    <property type="project" value="UniProtKB-SubCell"/>
</dbReference>
<dbReference type="InterPro" id="IPR011992">
    <property type="entry name" value="EF-hand-dom_pair"/>
</dbReference>
<evidence type="ECO:0000256" key="13">
    <source>
        <dbReference type="ARBA" id="ARBA00030052"/>
    </source>
</evidence>
<comment type="function">
    <text evidence="16">Small calcium binding protein that plays important roles in several biological processes such as Ca(2+) homeostasis, chondrocyte biology and cardiomyocyte regulation. In response to an increase in intracellular Ca(2+) levels, binds calcium which triggers conformational changes. These changes allow interactions with specific target proteins and modulate their activity. Regulates a network in cardiomyocytes controlling sarcoplasmic reticulum Ca(2+) cycling and mitochondrial function through interaction with the ryanodine receptors RYR1 and RYR2, sarcoplasmic reticulum Ca(2+)-ATPase/ATP2A2 and mitochondrial F1-ATPase. Facilitates diastolic Ca(2+) dissociation and myofilament mechanics in order to improve relaxation during diastole.</text>
</comment>
<evidence type="ECO:0000256" key="11">
    <source>
        <dbReference type="ARBA" id="ARBA00022951"/>
    </source>
</evidence>
<dbReference type="InterPro" id="IPR018247">
    <property type="entry name" value="EF_Hand_1_Ca_BS"/>
</dbReference>
<feature type="region of interest" description="Disordered" evidence="18">
    <location>
        <begin position="211"/>
        <end position="233"/>
    </location>
</feature>
<evidence type="ECO:0000256" key="5">
    <source>
        <dbReference type="ARBA" id="ARBA00014215"/>
    </source>
</evidence>
<comment type="subunit">
    <text evidence="17">Dimer of either two alpha chains, or two beta chains, or one alpha and one beta chain. Also forms heterodimers with S100P. Interacts with AGER. Interacts with CAPZA1. Interacts with FKBP4. Interacts with RYR1 and RYR2. Interacts with CACYBP in a calcium-dependent manner. Interacts with PPP5C (via TPR repeats); the interaction is calcium-dependent and modulates PPP5C activity. Interacts with ATP2A2 and PLN in a Ca(2+)-dependent manner. Interacts with mitochondrial F1-ATPase subunits ATP5F1A and ATP5F1B; these interactions increase F1-ATPase activity.</text>
</comment>
<dbReference type="GO" id="GO:0016529">
    <property type="term" value="C:sarcoplasmic reticulum"/>
    <property type="evidence" value="ECO:0007669"/>
    <property type="project" value="UniProtKB-SubCell"/>
</dbReference>
<evidence type="ECO:0000256" key="3">
    <source>
        <dbReference type="ARBA" id="ARBA00004496"/>
    </source>
</evidence>
<evidence type="ECO:0000256" key="18">
    <source>
        <dbReference type="SAM" id="MobiDB-lite"/>
    </source>
</evidence>
<evidence type="ECO:0000256" key="7">
    <source>
        <dbReference type="ARBA" id="ARBA00022723"/>
    </source>
</evidence>
<keyword evidence="6" id="KW-0963">Cytoplasm</keyword>
<dbReference type="STRING" id="59729.ENSTGUP00000023403"/>
<dbReference type="CDD" id="cd05025">
    <property type="entry name" value="S-100A1"/>
    <property type="match status" value="1"/>
</dbReference>
<feature type="domain" description="EF-hand" evidence="19">
    <location>
        <begin position="286"/>
        <end position="321"/>
    </location>
</feature>
<keyword evidence="8" id="KW-0677">Repeat</keyword>
<dbReference type="InterPro" id="IPR028486">
    <property type="entry name" value="S100-A1"/>
</dbReference>
<evidence type="ECO:0000256" key="2">
    <source>
        <dbReference type="ARBA" id="ARBA00004369"/>
    </source>
</evidence>
<comment type="similarity">
    <text evidence="4">Belongs to the S-100 family.</text>
</comment>
<evidence type="ECO:0000256" key="10">
    <source>
        <dbReference type="ARBA" id="ARBA00022837"/>
    </source>
</evidence>
<evidence type="ECO:0000313" key="20">
    <source>
        <dbReference type="Ensembl" id="ENSTGUP00000017701.2"/>
    </source>
</evidence>
<protein>
    <recommendedName>
        <fullName evidence="5">Protein S100-A1</fullName>
    </recommendedName>
    <alternativeName>
        <fullName evidence="13">S-100 protein alpha chain</fullName>
    </alternativeName>
    <alternativeName>
        <fullName evidence="14">S-100 protein subunit alpha</fullName>
    </alternativeName>
    <alternativeName>
        <fullName evidence="15">S100 calcium-binding protein A1</fullName>
    </alternativeName>
</protein>
<reference evidence="20" key="2">
    <citation type="submission" date="2025-08" db="UniProtKB">
        <authorList>
            <consortium name="Ensembl"/>
        </authorList>
    </citation>
    <scope>IDENTIFICATION</scope>
</reference>
<evidence type="ECO:0000256" key="9">
    <source>
        <dbReference type="ARBA" id="ARBA00022799"/>
    </source>
</evidence>
<evidence type="ECO:0000256" key="8">
    <source>
        <dbReference type="ARBA" id="ARBA00022737"/>
    </source>
</evidence>
<dbReference type="PROSITE" id="PS50222">
    <property type="entry name" value="EF_HAND_2"/>
    <property type="match status" value="1"/>
</dbReference>
<dbReference type="AlphaFoldDB" id="H1A485"/>
<keyword evidence="10" id="KW-0106">Calcium</keyword>
<evidence type="ECO:0000256" key="16">
    <source>
        <dbReference type="ARBA" id="ARBA00045350"/>
    </source>
</evidence>
<dbReference type="PROSITE" id="PS00303">
    <property type="entry name" value="S100_CABP"/>
    <property type="match status" value="1"/>
</dbReference>
<organism evidence="20 21">
    <name type="scientific">Taeniopygia guttata</name>
    <name type="common">Zebra finch</name>
    <name type="synonym">Poephila guttata</name>
    <dbReference type="NCBI Taxonomy" id="59729"/>
    <lineage>
        <taxon>Eukaryota</taxon>
        <taxon>Metazoa</taxon>
        <taxon>Chordata</taxon>
        <taxon>Craniata</taxon>
        <taxon>Vertebrata</taxon>
        <taxon>Euteleostomi</taxon>
        <taxon>Archelosauria</taxon>
        <taxon>Archosauria</taxon>
        <taxon>Dinosauria</taxon>
        <taxon>Saurischia</taxon>
        <taxon>Theropoda</taxon>
        <taxon>Coelurosauria</taxon>
        <taxon>Aves</taxon>
        <taxon>Neognathae</taxon>
        <taxon>Neoaves</taxon>
        <taxon>Telluraves</taxon>
        <taxon>Australaves</taxon>
        <taxon>Passeriformes</taxon>
        <taxon>Passeroidea</taxon>
        <taxon>Estrildidae</taxon>
        <taxon>Estrildinae</taxon>
        <taxon>Taeniopygia</taxon>
    </lineage>
</organism>
<dbReference type="GeneTree" id="ENSGT00940000160475"/>
<keyword evidence="9" id="KW-0702">S-nitrosylation</keyword>
<dbReference type="GO" id="GO:0048306">
    <property type="term" value="F:calcium-dependent protein binding"/>
    <property type="evidence" value="ECO:0007669"/>
    <property type="project" value="TreeGrafter"/>
</dbReference>
<dbReference type="SMART" id="SM01394">
    <property type="entry name" value="S_100"/>
    <property type="match status" value="1"/>
</dbReference>
<keyword evidence="11" id="KW-0703">Sarcoplasmic reticulum</keyword>
<dbReference type="PANTHER" id="PTHR11639">
    <property type="entry name" value="S100 CALCIUM-BINDING PROTEIN"/>
    <property type="match status" value="1"/>
</dbReference>
<feature type="region of interest" description="Disordered" evidence="18">
    <location>
        <begin position="1"/>
        <end position="64"/>
    </location>
</feature>
<evidence type="ECO:0000256" key="12">
    <source>
        <dbReference type="ARBA" id="ARBA00023128"/>
    </source>
</evidence>
<dbReference type="InterPro" id="IPR013787">
    <property type="entry name" value="S100_Ca-bd_sub"/>
</dbReference>
<dbReference type="Proteomes" id="UP000007754">
    <property type="component" value="Chromosome 25"/>
</dbReference>
<dbReference type="PROSITE" id="PS00018">
    <property type="entry name" value="EF_HAND_1"/>
    <property type="match status" value="1"/>
</dbReference>
<keyword evidence="7" id="KW-0479">Metal-binding</keyword>
<dbReference type="InterPro" id="IPR001751">
    <property type="entry name" value="S100/CaBP7/8-like_CS"/>
</dbReference>
<dbReference type="PANTHER" id="PTHR11639:SF134">
    <property type="entry name" value="PROTEIN S100-A1-RELATED"/>
    <property type="match status" value="1"/>
</dbReference>
<keyword evidence="12" id="KW-0496">Mitochondrion</keyword>
<proteinExistence type="inferred from homology"/>
<dbReference type="Ensembl" id="ENSTGUT00000018104.2">
    <property type="protein sequence ID" value="ENSTGUP00000017701.2"/>
    <property type="gene ID" value="ENSTGUG00000023911.1"/>
</dbReference>
<gene>
    <name evidence="20" type="primary">S100A1</name>
</gene>
<dbReference type="SUPFAM" id="SSF47473">
    <property type="entry name" value="EF-hand"/>
    <property type="match status" value="1"/>
</dbReference>
<dbReference type="Pfam" id="PF01023">
    <property type="entry name" value="S_100"/>
    <property type="match status" value="1"/>
</dbReference>
<reference evidence="20" key="3">
    <citation type="submission" date="2025-09" db="UniProtKB">
        <authorList>
            <consortium name="Ensembl"/>
        </authorList>
    </citation>
    <scope>IDENTIFICATION</scope>
</reference>
<name>H1A485_TAEGU</name>
<dbReference type="InterPro" id="IPR002048">
    <property type="entry name" value="EF_hand_dom"/>
</dbReference>
<reference evidence="20 21" key="1">
    <citation type="journal article" date="2010" name="Nature">
        <title>The genome of a songbird.</title>
        <authorList>
            <person name="Warren W.C."/>
            <person name="Clayton D.F."/>
            <person name="Ellegren H."/>
            <person name="Arnold A.P."/>
            <person name="Hillier L.W."/>
            <person name="Kunstner A."/>
            <person name="Searle S."/>
            <person name="White S."/>
            <person name="Vilella A.J."/>
            <person name="Fairley S."/>
            <person name="Heger A."/>
            <person name="Kong L."/>
            <person name="Ponting C.P."/>
            <person name="Jarvis E.D."/>
            <person name="Mello C.V."/>
            <person name="Minx P."/>
            <person name="Lovell P."/>
            <person name="Velho T.A."/>
            <person name="Ferris M."/>
            <person name="Balakrishnan C.N."/>
            <person name="Sinha S."/>
            <person name="Blatti C."/>
            <person name="London S.E."/>
            <person name="Li Y."/>
            <person name="Lin Y.C."/>
            <person name="George J."/>
            <person name="Sweedler J."/>
            <person name="Southey B."/>
            <person name="Gunaratne P."/>
            <person name="Watson M."/>
            <person name="Nam K."/>
            <person name="Backstrom N."/>
            <person name="Smeds L."/>
            <person name="Nabholz B."/>
            <person name="Itoh Y."/>
            <person name="Whitney O."/>
            <person name="Pfenning A.R."/>
            <person name="Howard J."/>
            <person name="Volker M."/>
            <person name="Skinner B.M."/>
            <person name="Griffin D.K."/>
            <person name="Ye L."/>
            <person name="McLaren W.M."/>
            <person name="Flicek P."/>
            <person name="Quesada V."/>
            <person name="Velasco G."/>
            <person name="Lopez-Otin C."/>
            <person name="Puente X.S."/>
            <person name="Olender T."/>
            <person name="Lancet D."/>
            <person name="Smit A.F."/>
            <person name="Hubley R."/>
            <person name="Konkel M.K."/>
            <person name="Walker J.A."/>
            <person name="Batzer M.A."/>
            <person name="Gu W."/>
            <person name="Pollock D.D."/>
            <person name="Chen L."/>
            <person name="Cheng Z."/>
            <person name="Eichler E.E."/>
            <person name="Stapley J."/>
            <person name="Slate J."/>
            <person name="Ekblom R."/>
            <person name="Birkhead T."/>
            <person name="Burke T."/>
            <person name="Burt D."/>
            <person name="Scharff C."/>
            <person name="Adam I."/>
            <person name="Richard H."/>
            <person name="Sultan M."/>
            <person name="Soldatov A."/>
            <person name="Lehrach H."/>
            <person name="Edwards S.V."/>
            <person name="Yang S.P."/>
            <person name="Li X."/>
            <person name="Graves T."/>
            <person name="Fulton L."/>
            <person name="Nelson J."/>
            <person name="Chinwalla A."/>
            <person name="Hou S."/>
            <person name="Mardis E.R."/>
            <person name="Wilson R.K."/>
        </authorList>
    </citation>
    <scope>NUCLEOTIDE SEQUENCE [LARGE SCALE GENOMIC DNA]</scope>
</reference>
<dbReference type="Gene3D" id="1.10.238.10">
    <property type="entry name" value="EF-hand"/>
    <property type="match status" value="1"/>
</dbReference>
<dbReference type="GO" id="GO:0005509">
    <property type="term" value="F:calcium ion binding"/>
    <property type="evidence" value="ECO:0007669"/>
    <property type="project" value="InterPro"/>
</dbReference>
<evidence type="ECO:0000256" key="6">
    <source>
        <dbReference type="ARBA" id="ARBA00022490"/>
    </source>
</evidence>
<dbReference type="FunFam" id="1.10.238.10:FF:000044">
    <property type="entry name" value="Protein S100"/>
    <property type="match status" value="1"/>
</dbReference>
<dbReference type="GO" id="GO:0008016">
    <property type="term" value="P:regulation of heart contraction"/>
    <property type="evidence" value="ECO:0007669"/>
    <property type="project" value="InterPro"/>
</dbReference>